<gene>
    <name evidence="3" type="ORF">MM415A00956_0018</name>
    <name evidence="2" type="ORF">MM415B00781_0015</name>
</gene>
<dbReference type="AlphaFoldDB" id="A0A6M3IYK1"/>
<accession>A0A6M3IYK1</accession>
<reference evidence="2" key="1">
    <citation type="submission" date="2020-03" db="EMBL/GenBank/DDBJ databases">
        <title>The deep terrestrial virosphere.</title>
        <authorList>
            <person name="Holmfeldt K."/>
            <person name="Nilsson E."/>
            <person name="Simone D."/>
            <person name="Lopez-Fernandez M."/>
            <person name="Wu X."/>
            <person name="de Brujin I."/>
            <person name="Lundin D."/>
            <person name="Andersson A."/>
            <person name="Bertilsson S."/>
            <person name="Dopson M."/>
        </authorList>
    </citation>
    <scope>NUCLEOTIDE SEQUENCE</scope>
    <source>
        <strain evidence="3">MM415A00956</strain>
        <strain evidence="2">MM415B00781</strain>
    </source>
</reference>
<dbReference type="EMBL" id="MT142362">
    <property type="protein sequence ID" value="QJA78992.1"/>
    <property type="molecule type" value="Genomic_DNA"/>
</dbReference>
<name>A0A6M3IYK1_9ZZZZ</name>
<keyword evidence="2" id="KW-0378">Hydrolase</keyword>
<proteinExistence type="predicted"/>
<dbReference type="Gene3D" id="3.90.75.20">
    <property type="match status" value="1"/>
</dbReference>
<evidence type="ECO:0000313" key="2">
    <source>
        <dbReference type="EMBL" id="QJA62438.1"/>
    </source>
</evidence>
<dbReference type="EMBL" id="MT141471">
    <property type="protein sequence ID" value="QJA62438.1"/>
    <property type="molecule type" value="Genomic_DNA"/>
</dbReference>
<dbReference type="InterPro" id="IPR003615">
    <property type="entry name" value="HNH_nuc"/>
</dbReference>
<dbReference type="InterPro" id="IPR044925">
    <property type="entry name" value="His-Me_finger_sf"/>
</dbReference>
<dbReference type="GO" id="GO:0004519">
    <property type="term" value="F:endonuclease activity"/>
    <property type="evidence" value="ECO:0007669"/>
    <property type="project" value="UniProtKB-KW"/>
</dbReference>
<organism evidence="2">
    <name type="scientific">viral metagenome</name>
    <dbReference type="NCBI Taxonomy" id="1070528"/>
    <lineage>
        <taxon>unclassified sequences</taxon>
        <taxon>metagenomes</taxon>
        <taxon>organismal metagenomes</taxon>
    </lineage>
</organism>
<dbReference type="SUPFAM" id="SSF54060">
    <property type="entry name" value="His-Me finger endonucleases"/>
    <property type="match status" value="1"/>
</dbReference>
<feature type="domain" description="HNH nuclease" evidence="1">
    <location>
        <begin position="95"/>
        <end position="132"/>
    </location>
</feature>
<sequence>MPNLGDIVYGYEIGKKDRRHKFVWLECPECHNHRWKAQKDIREKGICFECFRKLKYSNNWKGGKSKSSQHYVTVYLKPDDKFHPMASTNNYVLEHRLIMAKHLGRCLKSSEIVHHLNAIKTDNRIENLALTTFKAHPYVTFISQLQKRIRELEQLHLGI</sequence>
<evidence type="ECO:0000313" key="3">
    <source>
        <dbReference type="EMBL" id="QJA78992.1"/>
    </source>
</evidence>
<keyword evidence="2" id="KW-0255">Endonuclease</keyword>
<evidence type="ECO:0000259" key="1">
    <source>
        <dbReference type="Pfam" id="PF13392"/>
    </source>
</evidence>
<protein>
    <submittedName>
        <fullName evidence="2">Putative homing endonuclease</fullName>
    </submittedName>
</protein>
<dbReference type="Pfam" id="PF13392">
    <property type="entry name" value="HNH_3"/>
    <property type="match status" value="1"/>
</dbReference>
<keyword evidence="2" id="KW-0540">Nuclease</keyword>